<dbReference type="Proteomes" id="UP000320011">
    <property type="component" value="Unassembled WGS sequence"/>
</dbReference>
<protein>
    <submittedName>
        <fullName evidence="1">Uncharacterized protein</fullName>
    </submittedName>
</protein>
<evidence type="ECO:0000313" key="1">
    <source>
        <dbReference type="EMBL" id="TVT51354.1"/>
    </source>
</evidence>
<proteinExistence type="predicted"/>
<reference evidence="1 2" key="1">
    <citation type="submission" date="2019-07" db="EMBL/GenBank/DDBJ databases">
        <authorList>
            <person name="Duangmal K."/>
            <person name="Teo W.F.A."/>
        </authorList>
    </citation>
    <scope>NUCLEOTIDE SEQUENCE [LARGE SCALE GENOMIC DNA]</scope>
    <source>
        <strain evidence="1 2">TBRC 6029</strain>
    </source>
</reference>
<evidence type="ECO:0000313" key="2">
    <source>
        <dbReference type="Proteomes" id="UP000320011"/>
    </source>
</evidence>
<sequence length="62" mass="7467">MRLKFRRPGFFKPQPEFTVSFARVCRDCGVLLPFLDEQSRRRLDETAEQLLEVEDWDDDYQA</sequence>
<accession>A0A558CRG3</accession>
<comment type="caution">
    <text evidence="1">The sequence shown here is derived from an EMBL/GenBank/DDBJ whole genome shotgun (WGS) entry which is preliminary data.</text>
</comment>
<dbReference type="OrthoDB" id="3855545at2"/>
<keyword evidence="2" id="KW-1185">Reference proteome</keyword>
<name>A0A558CRG3_9PSEU</name>
<dbReference type="RefSeq" id="WP_144588650.1">
    <property type="nucleotide sequence ID" value="NZ_VJWX01000129.1"/>
</dbReference>
<organism evidence="1 2">
    <name type="scientific">Amycolatopsis rhizosphaerae</name>
    <dbReference type="NCBI Taxonomy" id="2053003"/>
    <lineage>
        <taxon>Bacteria</taxon>
        <taxon>Bacillati</taxon>
        <taxon>Actinomycetota</taxon>
        <taxon>Actinomycetes</taxon>
        <taxon>Pseudonocardiales</taxon>
        <taxon>Pseudonocardiaceae</taxon>
        <taxon>Amycolatopsis</taxon>
    </lineage>
</organism>
<reference evidence="1 2" key="2">
    <citation type="submission" date="2019-08" db="EMBL/GenBank/DDBJ databases">
        <title>Amycolatopsis acidicola sp. nov., isolated from peat swamp forest soil.</title>
        <authorList>
            <person name="Srisuk N."/>
        </authorList>
    </citation>
    <scope>NUCLEOTIDE SEQUENCE [LARGE SCALE GENOMIC DNA]</scope>
    <source>
        <strain evidence="1 2">TBRC 6029</strain>
    </source>
</reference>
<dbReference type="EMBL" id="VJWX01000129">
    <property type="protein sequence ID" value="TVT51354.1"/>
    <property type="molecule type" value="Genomic_DNA"/>
</dbReference>
<dbReference type="AlphaFoldDB" id="A0A558CRG3"/>
<gene>
    <name evidence="1" type="ORF">FNH05_15150</name>
</gene>